<evidence type="ECO:0000313" key="3">
    <source>
        <dbReference type="Proteomes" id="UP000284395"/>
    </source>
</evidence>
<reference evidence="2 3" key="1">
    <citation type="submission" date="2018-09" db="EMBL/GenBank/DDBJ databases">
        <title>Altererythrobacter spongiae sp. nov., isolated from a marine sponge.</title>
        <authorList>
            <person name="Zhuang L."/>
            <person name="Luo L."/>
        </authorList>
    </citation>
    <scope>NUCLEOTIDE SEQUENCE [LARGE SCALE GENOMIC DNA]</scope>
    <source>
        <strain evidence="2 3">HN-Y73</strain>
    </source>
</reference>
<dbReference type="Proteomes" id="UP000284395">
    <property type="component" value="Unassembled WGS sequence"/>
</dbReference>
<dbReference type="SUPFAM" id="SSF52540">
    <property type="entry name" value="P-loop containing nucleoside triphosphate hydrolases"/>
    <property type="match status" value="1"/>
</dbReference>
<comment type="caution">
    <text evidence="2">The sequence shown here is derived from an EMBL/GenBank/DDBJ whole genome shotgun (WGS) entry which is preliminary data.</text>
</comment>
<feature type="compositionally biased region" description="Basic and acidic residues" evidence="1">
    <location>
        <begin position="406"/>
        <end position="419"/>
    </location>
</feature>
<proteinExistence type="predicted"/>
<accession>A0A420EPY1</accession>
<dbReference type="InterPro" id="IPR038724">
    <property type="entry name" value="RepA"/>
</dbReference>
<feature type="region of interest" description="Disordered" evidence="1">
    <location>
        <begin position="406"/>
        <end position="438"/>
    </location>
</feature>
<protein>
    <submittedName>
        <fullName evidence="2">Uncharacterized protein</fullName>
    </submittedName>
</protein>
<gene>
    <name evidence="2" type="ORF">D6851_05895</name>
</gene>
<organism evidence="2 3">
    <name type="scientific">Altericroceibacterium spongiae</name>
    <dbReference type="NCBI Taxonomy" id="2320269"/>
    <lineage>
        <taxon>Bacteria</taxon>
        <taxon>Pseudomonadati</taxon>
        <taxon>Pseudomonadota</taxon>
        <taxon>Alphaproteobacteria</taxon>
        <taxon>Sphingomonadales</taxon>
        <taxon>Erythrobacteraceae</taxon>
        <taxon>Altericroceibacterium</taxon>
    </lineage>
</organism>
<keyword evidence="3" id="KW-1185">Reference proteome</keyword>
<name>A0A420EPY1_9SPHN</name>
<dbReference type="OrthoDB" id="1496333at2"/>
<dbReference type="Pfam" id="PF13481">
    <property type="entry name" value="AAA_25"/>
    <property type="match status" value="1"/>
</dbReference>
<dbReference type="RefSeq" id="WP_120323921.1">
    <property type="nucleotide sequence ID" value="NZ_RAPF01000002.1"/>
</dbReference>
<evidence type="ECO:0000256" key="1">
    <source>
        <dbReference type="SAM" id="MobiDB-lite"/>
    </source>
</evidence>
<dbReference type="InterPro" id="IPR027417">
    <property type="entry name" value="P-loop_NTPase"/>
</dbReference>
<evidence type="ECO:0000313" key="2">
    <source>
        <dbReference type="EMBL" id="RKF22728.1"/>
    </source>
</evidence>
<dbReference type="EMBL" id="RAPF01000002">
    <property type="protein sequence ID" value="RKF22728.1"/>
    <property type="molecule type" value="Genomic_DNA"/>
</dbReference>
<dbReference type="AlphaFoldDB" id="A0A420EPY1"/>
<sequence length="438" mass="47742">MNIDAKIEADAAAYEVQWPAVDPVGTEGEAGHVKIAPTPWQRSLPPPRQWLYGYHLSRKVLTGTISPGGIGKSSLVMVDALAMATGRQLLHNRVHIRGGLRVWYWCGEDTTEELDRRLEAACIHHLIFDEQIGGRLFVDSGRNQPIKIATAEGTTVTVAKPVVDELVAQMRERRIDVLIVDPFVTCHAVNENDNGAINAVIDAWRDVADKANAAIELVHHTNKAANANDPNINDGRGASAFRDGIRAGRVLAPLNPQRGQEEWGLEPKEVVRIFQSLDGAKANMSPRGGLGTWYRMASVNLDNGTPEYPWGDEIGVVEKWSPPDAFEGVKLDDLAMVQAAIAKRATLPAANPANKDWLGYLVAEALGLDIGAPGSTKADRDAQQNMARGRVTSLIRTWTANKALERITSHSSRDGREYPAFKVGKPAHEPQSPHSTAE</sequence>
<dbReference type="CDD" id="cd01125">
    <property type="entry name" value="RepA_RSF1010_like"/>
    <property type="match status" value="1"/>
</dbReference>
<dbReference type="Gene3D" id="3.40.50.300">
    <property type="entry name" value="P-loop containing nucleotide triphosphate hydrolases"/>
    <property type="match status" value="1"/>
</dbReference>